<gene>
    <name evidence="4" type="ORF">SAMN02745174_01863</name>
</gene>
<evidence type="ECO:0000256" key="1">
    <source>
        <dbReference type="ARBA" id="ARBA00022630"/>
    </source>
</evidence>
<dbReference type="Gene3D" id="3.20.20.70">
    <property type="entry name" value="Aldolase class I"/>
    <property type="match status" value="1"/>
</dbReference>
<feature type="domain" description="NADH:flavin oxidoreductase/NADH oxidase N-terminal" evidence="3">
    <location>
        <begin position="3"/>
        <end position="336"/>
    </location>
</feature>
<keyword evidence="5" id="KW-1185">Reference proteome</keyword>
<reference evidence="4 5" key="1">
    <citation type="submission" date="2017-02" db="EMBL/GenBank/DDBJ databases">
        <authorList>
            <person name="Peterson S.W."/>
        </authorList>
    </citation>
    <scope>NUCLEOTIDE SEQUENCE [LARGE SCALE GENOMIC DNA]</scope>
    <source>
        <strain evidence="4 5">ATCC 700028</strain>
    </source>
</reference>
<dbReference type="OrthoDB" id="9772736at2"/>
<dbReference type="PANTHER" id="PTHR43656">
    <property type="entry name" value="BINDING OXIDOREDUCTASE, PUTATIVE (AFU_ORTHOLOGUE AFUA_2G08260)-RELATED"/>
    <property type="match status" value="1"/>
</dbReference>
<dbReference type="CDD" id="cd02803">
    <property type="entry name" value="OYE_like_FMN_family"/>
    <property type="match status" value="1"/>
</dbReference>
<accession>A0A1T4PD29</accession>
<dbReference type="InterPro" id="IPR051799">
    <property type="entry name" value="NADH_flavin_oxidoreductase"/>
</dbReference>
<dbReference type="GO" id="GO:0016491">
    <property type="term" value="F:oxidoreductase activity"/>
    <property type="evidence" value="ECO:0007669"/>
    <property type="project" value="UniProtKB-KW"/>
</dbReference>
<organism evidence="4 5">
    <name type="scientific">Cetobacterium ceti</name>
    <dbReference type="NCBI Taxonomy" id="180163"/>
    <lineage>
        <taxon>Bacteria</taxon>
        <taxon>Fusobacteriati</taxon>
        <taxon>Fusobacteriota</taxon>
        <taxon>Fusobacteriia</taxon>
        <taxon>Fusobacteriales</taxon>
        <taxon>Fusobacteriaceae</taxon>
        <taxon>Cetobacterium</taxon>
    </lineage>
</organism>
<dbReference type="Proteomes" id="UP000191153">
    <property type="component" value="Unassembled WGS sequence"/>
</dbReference>
<keyword evidence="2" id="KW-0560">Oxidoreductase</keyword>
<sequence length="359" mass="40716">MKDLFESVKINNLDIKNAFVRSATWENLTEDGYINEKLLKIYEELAEGEIGLILTGYANIVKEEQPNAGMFGIYDDSFIDGYKQLTEVVHKYNSKIFLQVAYGGTKTTYNLGERIIFAPSDIPERGTGTQGKTMTKKEIDYIVEAFGESARRAKEANFDGIEIHGAHTYLIGQFLSPYYNKREDEYGGSLENRMRFLIEVYQSMRNKVGKEYPIIVKLTASEFFDGGLTFEETKRICKKMEEIGIDGIEISGNIHGKGESLIGKEFDGFILKNEGYFSEYAKEIAKICQIPIITVGGIKTFEGAQEIIDNSEISMIGISRPLLAEPKLIKKWKNGNREKVKCIRCSKCRNKDGNYCIFK</sequence>
<dbReference type="InterPro" id="IPR001155">
    <property type="entry name" value="OxRdtase_FMN_N"/>
</dbReference>
<name>A0A1T4PD29_9FUSO</name>
<dbReference type="PANTHER" id="PTHR43656:SF2">
    <property type="entry name" value="BINDING OXIDOREDUCTASE, PUTATIVE (AFU_ORTHOLOGUE AFUA_2G08260)-RELATED"/>
    <property type="match status" value="1"/>
</dbReference>
<proteinExistence type="predicted"/>
<dbReference type="GO" id="GO:0010181">
    <property type="term" value="F:FMN binding"/>
    <property type="evidence" value="ECO:0007669"/>
    <property type="project" value="InterPro"/>
</dbReference>
<evidence type="ECO:0000313" key="5">
    <source>
        <dbReference type="Proteomes" id="UP000191153"/>
    </source>
</evidence>
<evidence type="ECO:0000256" key="2">
    <source>
        <dbReference type="ARBA" id="ARBA00023002"/>
    </source>
</evidence>
<evidence type="ECO:0000313" key="4">
    <source>
        <dbReference type="EMBL" id="SJZ89485.1"/>
    </source>
</evidence>
<dbReference type="EMBL" id="FUWX01000014">
    <property type="protein sequence ID" value="SJZ89485.1"/>
    <property type="molecule type" value="Genomic_DNA"/>
</dbReference>
<evidence type="ECO:0000259" key="3">
    <source>
        <dbReference type="Pfam" id="PF00724"/>
    </source>
</evidence>
<dbReference type="SUPFAM" id="SSF51395">
    <property type="entry name" value="FMN-linked oxidoreductases"/>
    <property type="match status" value="1"/>
</dbReference>
<dbReference type="Pfam" id="PF00724">
    <property type="entry name" value="Oxidored_FMN"/>
    <property type="match status" value="1"/>
</dbReference>
<dbReference type="RefSeq" id="WP_078694326.1">
    <property type="nucleotide sequence ID" value="NZ_FUWX01000014.1"/>
</dbReference>
<protein>
    <submittedName>
        <fullName evidence="4">2,4-dienoyl-CoA reductase</fullName>
    </submittedName>
</protein>
<dbReference type="InterPro" id="IPR013785">
    <property type="entry name" value="Aldolase_TIM"/>
</dbReference>
<dbReference type="AlphaFoldDB" id="A0A1T4PD29"/>
<dbReference type="STRING" id="180163.SAMN02745174_01863"/>
<keyword evidence="1" id="KW-0285">Flavoprotein</keyword>